<reference evidence="1" key="1">
    <citation type="submission" date="2017-12" db="EMBL/GenBank/DDBJ databases">
        <authorList>
            <consortium name="SysMetEx"/>
        </authorList>
    </citation>
    <scope>NUCLEOTIDE SEQUENCE</scope>
    <source>
        <strain evidence="1">Pb_238</strain>
    </source>
</reference>
<gene>
    <name evidence="1" type="ORF">LFTS_01025</name>
</gene>
<evidence type="ECO:0000313" key="1">
    <source>
        <dbReference type="EMBL" id="SOU92398.1"/>
    </source>
</evidence>
<dbReference type="PROSITE" id="PS51257">
    <property type="entry name" value="PROKAR_LIPOPROTEIN"/>
    <property type="match status" value="1"/>
</dbReference>
<protein>
    <recommendedName>
        <fullName evidence="2">Lipoprotein</fullName>
    </recommendedName>
</protein>
<evidence type="ECO:0008006" key="2">
    <source>
        <dbReference type="Google" id="ProtNLM"/>
    </source>
</evidence>
<proteinExistence type="predicted"/>
<dbReference type="AlphaFoldDB" id="A0A2I2MFA6"/>
<dbReference type="EMBL" id="LT966316">
    <property type="protein sequence ID" value="SOU92398.1"/>
    <property type="molecule type" value="Genomic_DNA"/>
</dbReference>
<accession>A0A2I2MFA6</accession>
<organism evidence="1">
    <name type="scientific">Leptospirillum ferriphilum</name>
    <dbReference type="NCBI Taxonomy" id="178606"/>
    <lineage>
        <taxon>Bacteria</taxon>
        <taxon>Pseudomonadati</taxon>
        <taxon>Nitrospirota</taxon>
        <taxon>Nitrospiria</taxon>
        <taxon>Nitrospirales</taxon>
        <taxon>Nitrospiraceae</taxon>
        <taxon>Leptospirillum</taxon>
    </lineage>
</organism>
<sequence length="82" mass="8713" precursor="true">MTRILARITNSNILSRVFLGIGGLLLLATGACGLITQDPYIPPSEENNRAFCEGIISPSGSLPLAKDNPCYKTLYGNGSTKN</sequence>
<name>A0A2I2MFA6_9BACT</name>